<dbReference type="InterPro" id="IPR025704">
    <property type="entry name" value="E3_Ub_ligase_UBR4_C"/>
</dbReference>
<dbReference type="EMBL" id="CAJNOL010002507">
    <property type="protein sequence ID" value="CAF1507425.1"/>
    <property type="molecule type" value="Genomic_DNA"/>
</dbReference>
<accession>A0A815TR82</accession>
<dbReference type="EMBL" id="CAJNOH010001519">
    <property type="protein sequence ID" value="CAF1226286.1"/>
    <property type="molecule type" value="Genomic_DNA"/>
</dbReference>
<dbReference type="Pfam" id="PF13764">
    <property type="entry name" value="E3_UbLigase_R4"/>
    <property type="match status" value="1"/>
</dbReference>
<evidence type="ECO:0000313" key="2">
    <source>
        <dbReference type="EMBL" id="CAF1226286.1"/>
    </source>
</evidence>
<name>A0A815TR82_9BILA</name>
<evidence type="ECO:0000313" key="4">
    <source>
        <dbReference type="Proteomes" id="UP000663870"/>
    </source>
</evidence>
<organism evidence="3 4">
    <name type="scientific">Rotaria sordida</name>
    <dbReference type="NCBI Taxonomy" id="392033"/>
    <lineage>
        <taxon>Eukaryota</taxon>
        <taxon>Metazoa</taxon>
        <taxon>Spiralia</taxon>
        <taxon>Gnathifera</taxon>
        <taxon>Rotifera</taxon>
        <taxon>Eurotatoria</taxon>
        <taxon>Bdelloidea</taxon>
        <taxon>Philodinida</taxon>
        <taxon>Philodinidae</taxon>
        <taxon>Rotaria</taxon>
    </lineage>
</organism>
<feature type="domain" description="E3 ubiquitin ligase UBR4 C-terminal" evidence="1">
    <location>
        <begin position="27"/>
        <end position="91"/>
    </location>
</feature>
<comment type="caution">
    <text evidence="3">The sequence shown here is derived from an EMBL/GenBank/DDBJ whole genome shotgun (WGS) entry which is preliminary data.</text>
</comment>
<dbReference type="Proteomes" id="UP000663854">
    <property type="component" value="Unassembled WGS sequence"/>
</dbReference>
<proteinExistence type="predicted"/>
<keyword evidence="4" id="KW-1185">Reference proteome</keyword>
<reference evidence="3" key="1">
    <citation type="submission" date="2021-02" db="EMBL/GenBank/DDBJ databases">
        <authorList>
            <person name="Nowell W R."/>
        </authorList>
    </citation>
    <scope>NUCLEOTIDE SEQUENCE</scope>
</reference>
<sequence>MLTFRLKKSLYGKEFGDLVNELNDLEKNVHIQPHEAKRRITSGYETVTHFNIIDIDCHGSPIKQARLNTRFNGLLPLWRPDVAEAQFTRALSSEDRGGDGRESNIRLTRYEIHRIVYVLRRIRQIEDEEK</sequence>
<gene>
    <name evidence="3" type="ORF">JXQ802_LOCUS40789</name>
    <name evidence="2" type="ORF">PYM288_LOCUS26146</name>
</gene>
<evidence type="ECO:0000259" key="1">
    <source>
        <dbReference type="Pfam" id="PF13764"/>
    </source>
</evidence>
<evidence type="ECO:0000313" key="3">
    <source>
        <dbReference type="EMBL" id="CAF1507425.1"/>
    </source>
</evidence>
<dbReference type="Proteomes" id="UP000663870">
    <property type="component" value="Unassembled WGS sequence"/>
</dbReference>
<protein>
    <recommendedName>
        <fullName evidence="1">E3 ubiquitin ligase UBR4 C-terminal domain-containing protein</fullName>
    </recommendedName>
</protein>
<dbReference type="AlphaFoldDB" id="A0A815TR82"/>